<accession>A0A2C9W5Y1</accession>
<keyword evidence="2" id="KW-1185">Reference proteome</keyword>
<comment type="caution">
    <text evidence="1">The sequence shown here is derived from an EMBL/GenBank/DDBJ whole genome shotgun (WGS) entry which is preliminary data.</text>
</comment>
<sequence length="472" mass="51976">MSVERSFEAWEEVQRHGQDLADRLAQGFTGLIQSHMTNTAAFPWPNPQKSKLFDLEFPGHNFNRRDFGVLTDNSGINGVSAIFDFGNRIGQAGADFGACLNGLVQQFFRRLPVPFKQEEAVGMDVRMDGKRSNRVGVECELGLVSERLRDYGFVENDVTGGKLGGSPDEETGGFNLKSVGHLGKPQGAINITSTYESRTNNLESSMVARGDLWRVEASHGSSTSGNDNSSLFLVQLGPVLFVRDSTLLLPVHLSKQHLLWYGYDRKNGMHSLCPAVWSKHRRWLLMSMLCLNPLACSFVDLQFPNGQFTYVSGEGLTTSAFLPFMGGLLQAQGQYPGEMRFSFSHKNKWGTRITPMVQWPDKSFTLGFSQALAWQRSGLMVRPTVQFSLCPTFGGSNPGLRAELIHSVNEQLNLICGCAFTTHPSIFASLSIGRSKWNGNVGSSGVVVRIDSPISDVGRPSFSVQLNSGFEL</sequence>
<evidence type="ECO:0000313" key="1">
    <source>
        <dbReference type="EMBL" id="OAY54653.1"/>
    </source>
</evidence>
<dbReference type="Proteomes" id="UP000091857">
    <property type="component" value="Chromosome 3"/>
</dbReference>
<proteinExistence type="predicted"/>
<dbReference type="PANTHER" id="PTHR34541:SF2">
    <property type="entry name" value="OS01G0729900 PROTEIN"/>
    <property type="match status" value="1"/>
</dbReference>
<organism evidence="1 2">
    <name type="scientific">Manihot esculenta</name>
    <name type="common">Cassava</name>
    <name type="synonym">Jatropha manihot</name>
    <dbReference type="NCBI Taxonomy" id="3983"/>
    <lineage>
        <taxon>Eukaryota</taxon>
        <taxon>Viridiplantae</taxon>
        <taxon>Streptophyta</taxon>
        <taxon>Embryophyta</taxon>
        <taxon>Tracheophyta</taxon>
        <taxon>Spermatophyta</taxon>
        <taxon>Magnoliopsida</taxon>
        <taxon>eudicotyledons</taxon>
        <taxon>Gunneridae</taxon>
        <taxon>Pentapetalae</taxon>
        <taxon>rosids</taxon>
        <taxon>fabids</taxon>
        <taxon>Malpighiales</taxon>
        <taxon>Euphorbiaceae</taxon>
        <taxon>Crotonoideae</taxon>
        <taxon>Manihoteae</taxon>
        <taxon>Manihot</taxon>
    </lineage>
</organism>
<dbReference type="PANTHER" id="PTHR34541">
    <property type="entry name" value="OS01G0729900 PROTEIN"/>
    <property type="match status" value="1"/>
</dbReference>
<gene>
    <name evidence="1" type="ORF">MANES_03G091700v8</name>
</gene>
<protein>
    <submittedName>
        <fullName evidence="1">Uncharacterized protein</fullName>
    </submittedName>
</protein>
<dbReference type="AlphaFoldDB" id="A0A2C9W5Y1"/>
<dbReference type="EMBL" id="CM004389">
    <property type="protein sequence ID" value="OAY54653.1"/>
    <property type="molecule type" value="Genomic_DNA"/>
</dbReference>
<dbReference type="OrthoDB" id="1842620at2759"/>
<dbReference type="OMA" id="NIICGCA"/>
<reference evidence="2" key="1">
    <citation type="journal article" date="2016" name="Nat. Biotechnol.">
        <title>Sequencing wild and cultivated cassava and related species reveals extensive interspecific hybridization and genetic diversity.</title>
        <authorList>
            <person name="Bredeson J.V."/>
            <person name="Lyons J.B."/>
            <person name="Prochnik S.E."/>
            <person name="Wu G.A."/>
            <person name="Ha C.M."/>
            <person name="Edsinger-Gonzales E."/>
            <person name="Grimwood J."/>
            <person name="Schmutz J."/>
            <person name="Rabbi I.Y."/>
            <person name="Egesi C."/>
            <person name="Nauluvula P."/>
            <person name="Lebot V."/>
            <person name="Ndunguru J."/>
            <person name="Mkamilo G."/>
            <person name="Bart R.S."/>
            <person name="Setter T.L."/>
            <person name="Gleadow R.M."/>
            <person name="Kulakow P."/>
            <person name="Ferguson M.E."/>
            <person name="Rounsley S."/>
            <person name="Rokhsar D.S."/>
        </authorList>
    </citation>
    <scope>NUCLEOTIDE SEQUENCE [LARGE SCALE GENOMIC DNA]</scope>
    <source>
        <strain evidence="2">cv. AM560-2</strain>
    </source>
</reference>
<name>A0A2C9W5Y1_MANES</name>
<dbReference type="STRING" id="3983.A0A2C9W5Y1"/>
<evidence type="ECO:0000313" key="2">
    <source>
        <dbReference type="Proteomes" id="UP000091857"/>
    </source>
</evidence>
<dbReference type="Gramene" id="Manes.03G091700.1.v8.1">
    <property type="protein sequence ID" value="Manes.03G091700.1.v8.1.CDS"/>
    <property type="gene ID" value="Manes.03G091700.v8.1"/>
</dbReference>